<dbReference type="OrthoDB" id="74460at2759"/>
<name>A0A4P9VW18_9FUNG</name>
<protein>
    <submittedName>
        <fullName evidence="2">Uncharacterized protein</fullName>
    </submittedName>
</protein>
<accession>A0A4P9VW18</accession>
<feature type="region of interest" description="Disordered" evidence="1">
    <location>
        <begin position="1"/>
        <end position="23"/>
    </location>
</feature>
<proteinExistence type="predicted"/>
<dbReference type="AlphaFoldDB" id="A0A4P9VW18"/>
<gene>
    <name evidence="2" type="ORF">BDK51DRAFT_34460</name>
</gene>
<feature type="compositionally biased region" description="Basic and acidic residues" evidence="1">
    <location>
        <begin position="128"/>
        <end position="137"/>
    </location>
</feature>
<reference evidence="3" key="1">
    <citation type="journal article" date="2018" name="Nat. Microbiol.">
        <title>Leveraging single-cell genomics to expand the fungal tree of life.</title>
        <authorList>
            <person name="Ahrendt S.R."/>
            <person name="Quandt C.A."/>
            <person name="Ciobanu D."/>
            <person name="Clum A."/>
            <person name="Salamov A."/>
            <person name="Andreopoulos B."/>
            <person name="Cheng J.F."/>
            <person name="Woyke T."/>
            <person name="Pelin A."/>
            <person name="Henrissat B."/>
            <person name="Reynolds N.K."/>
            <person name="Benny G.L."/>
            <person name="Smith M.E."/>
            <person name="James T.Y."/>
            <person name="Grigoriev I.V."/>
        </authorList>
    </citation>
    <scope>NUCLEOTIDE SEQUENCE [LARGE SCALE GENOMIC DNA]</scope>
</reference>
<organism evidence="2 3">
    <name type="scientific">Blyttiomyces helicus</name>
    <dbReference type="NCBI Taxonomy" id="388810"/>
    <lineage>
        <taxon>Eukaryota</taxon>
        <taxon>Fungi</taxon>
        <taxon>Fungi incertae sedis</taxon>
        <taxon>Chytridiomycota</taxon>
        <taxon>Chytridiomycota incertae sedis</taxon>
        <taxon>Chytridiomycetes</taxon>
        <taxon>Chytridiomycetes incertae sedis</taxon>
        <taxon>Blyttiomyces</taxon>
    </lineage>
</organism>
<dbReference type="EMBL" id="ML000727">
    <property type="protein sequence ID" value="RKO83889.1"/>
    <property type="molecule type" value="Genomic_DNA"/>
</dbReference>
<sequence>MTREISRKGDVRPITPPDEEGSHWHRADIIRLRHHPCLRLPTETPDQPDPNSGGPTFYAMADGILVRAGVNISLVEWWRDPEGGLAKWIEPPNSREFIIPVLSPVEDHSSPGPNGCRAAAPQHSTGGQKERHAPPTL</sequence>
<dbReference type="Proteomes" id="UP000269721">
    <property type="component" value="Unassembled WGS sequence"/>
</dbReference>
<evidence type="ECO:0000256" key="1">
    <source>
        <dbReference type="SAM" id="MobiDB-lite"/>
    </source>
</evidence>
<keyword evidence="3" id="KW-1185">Reference proteome</keyword>
<evidence type="ECO:0000313" key="3">
    <source>
        <dbReference type="Proteomes" id="UP000269721"/>
    </source>
</evidence>
<feature type="compositionally biased region" description="Basic and acidic residues" evidence="1">
    <location>
        <begin position="1"/>
        <end position="11"/>
    </location>
</feature>
<feature type="region of interest" description="Disordered" evidence="1">
    <location>
        <begin position="104"/>
        <end position="137"/>
    </location>
</feature>
<evidence type="ECO:0000313" key="2">
    <source>
        <dbReference type="EMBL" id="RKO83889.1"/>
    </source>
</evidence>